<evidence type="ECO:0000313" key="5">
    <source>
        <dbReference type="Proteomes" id="UP000265619"/>
    </source>
</evidence>
<keyword evidence="2" id="KW-0732">Signal</keyword>
<dbReference type="InterPro" id="IPR029058">
    <property type="entry name" value="AB_hydrolase_fold"/>
</dbReference>
<evidence type="ECO:0000256" key="1">
    <source>
        <dbReference type="ARBA" id="ARBA00022801"/>
    </source>
</evidence>
<dbReference type="AlphaFoldDB" id="A0A9X8D7H6"/>
<name>A0A9X8D7H6_9BURK</name>
<dbReference type="Gene3D" id="3.40.50.1820">
    <property type="entry name" value="alpha/beta hydrolase"/>
    <property type="match status" value="1"/>
</dbReference>
<proteinExistence type="predicted"/>
<feature type="chain" id="PRO_5040936983" evidence="2">
    <location>
        <begin position="25"/>
        <end position="523"/>
    </location>
</feature>
<gene>
    <name evidence="4" type="ORF">D3H34_06310</name>
</gene>
<evidence type="ECO:0000259" key="3">
    <source>
        <dbReference type="Pfam" id="PF02129"/>
    </source>
</evidence>
<sequence length="523" mass="54551">MKAIIRAAALSAAACLGAALCAQAATIQQLSTQSPVADPLVSGAASTTGTKVAFTLFLPDTQPEGGYPLVLHASGFGLGRLQAMPPNDTDPGANYWTRLDRLVPTLVSRGYAVISFDHRGHGDSGGDSRIMDPQAEIADIRSLIDWAERELPLRKGADGKPRIGSIGGSYGGGYQMQLAQREPRITTVIPSMTWYDLQHALAPQGVLKQGFVQFECFMAQRGKVRDGGLLRPLCEQAPKPGAWAWSDLGADAPRLRDAYQTHGPSGASWAGQPMRRVDALVVQASEDVLFDMGDGLRNWRQLASGGGDVRLMVLRAGHVNPRAGQRDKPARCGDLDAMDTMARWLDAKLRDETAGLSSVPATCVALDDGTAYRGAMPIALNASAALPRTEVPAGTAAPRFVALASVPAGAVLAGVPEAELDVQGQAGPGVALVGLALRKRGGEVALLSDQVVPVPTGRQRVALGGVAARVQPGDELGVALFATHPQYVWAPASGAPAAGITAVNAYAVSGRVWLPLAADAAPQ</sequence>
<dbReference type="PANTHER" id="PTHR22946">
    <property type="entry name" value="DIENELACTONE HYDROLASE DOMAIN-CONTAINING PROTEIN-RELATED"/>
    <property type="match status" value="1"/>
</dbReference>
<dbReference type="InterPro" id="IPR050261">
    <property type="entry name" value="FrsA_esterase"/>
</dbReference>
<keyword evidence="1 4" id="KW-0378">Hydrolase</keyword>
<accession>A0A9X8D7H6</accession>
<dbReference type="Proteomes" id="UP000265619">
    <property type="component" value="Unassembled WGS sequence"/>
</dbReference>
<dbReference type="Pfam" id="PF02129">
    <property type="entry name" value="Peptidase_S15"/>
    <property type="match status" value="1"/>
</dbReference>
<dbReference type="OrthoDB" id="9804819at2"/>
<dbReference type="PANTHER" id="PTHR22946:SF9">
    <property type="entry name" value="POLYKETIDE TRANSFERASE AF380"/>
    <property type="match status" value="1"/>
</dbReference>
<keyword evidence="5" id="KW-1185">Reference proteome</keyword>
<dbReference type="SUPFAM" id="SSF53474">
    <property type="entry name" value="alpha/beta-Hydrolases"/>
    <property type="match status" value="1"/>
</dbReference>
<evidence type="ECO:0000313" key="4">
    <source>
        <dbReference type="EMBL" id="RIX83604.1"/>
    </source>
</evidence>
<feature type="domain" description="Xaa-Pro dipeptidyl-peptidase-like" evidence="3">
    <location>
        <begin position="49"/>
        <end position="320"/>
    </location>
</feature>
<dbReference type="RefSeq" id="WP_119552587.1">
    <property type="nucleotide sequence ID" value="NZ_QXMN01000004.1"/>
</dbReference>
<dbReference type="InterPro" id="IPR000383">
    <property type="entry name" value="Xaa-Pro-like_dom"/>
</dbReference>
<feature type="signal peptide" evidence="2">
    <location>
        <begin position="1"/>
        <end position="24"/>
    </location>
</feature>
<reference evidence="4 5" key="1">
    <citation type="submission" date="2018-09" db="EMBL/GenBank/DDBJ databases">
        <title>Acidovorax cavernicola nov. sp. isolated from Gruta de las Maravillas (Aracena, Spain).</title>
        <authorList>
            <person name="Jurado V."/>
            <person name="Gutierrez-Patricio S."/>
            <person name="Gonzalez-Pimentel J.L."/>
            <person name="Miller A.Z."/>
            <person name="Laiz L."/>
            <person name="Saiz-Jimenez C."/>
        </authorList>
    </citation>
    <scope>NUCLEOTIDE SEQUENCE [LARGE SCALE GENOMIC DNA]</scope>
    <source>
        <strain evidence="4 5">1011MAR4D40.2</strain>
    </source>
</reference>
<protein>
    <submittedName>
        <fullName evidence="4">Alpha/beta fold hydrolase</fullName>
    </submittedName>
</protein>
<organism evidence="4 5">
    <name type="scientific">Acidovorax cavernicola</name>
    <dbReference type="NCBI Taxonomy" id="1675792"/>
    <lineage>
        <taxon>Bacteria</taxon>
        <taxon>Pseudomonadati</taxon>
        <taxon>Pseudomonadota</taxon>
        <taxon>Betaproteobacteria</taxon>
        <taxon>Burkholderiales</taxon>
        <taxon>Comamonadaceae</taxon>
        <taxon>Acidovorax</taxon>
    </lineage>
</organism>
<evidence type="ECO:0000256" key="2">
    <source>
        <dbReference type="SAM" id="SignalP"/>
    </source>
</evidence>
<dbReference type="EMBL" id="QXMN01000004">
    <property type="protein sequence ID" value="RIX83604.1"/>
    <property type="molecule type" value="Genomic_DNA"/>
</dbReference>
<dbReference type="GO" id="GO:0052689">
    <property type="term" value="F:carboxylic ester hydrolase activity"/>
    <property type="evidence" value="ECO:0007669"/>
    <property type="project" value="UniProtKB-ARBA"/>
</dbReference>
<comment type="caution">
    <text evidence="4">The sequence shown here is derived from an EMBL/GenBank/DDBJ whole genome shotgun (WGS) entry which is preliminary data.</text>
</comment>